<accession>A0A0F6B1M3</accession>
<name>A0A0F6B1M3_SALT1</name>
<dbReference type="EMBL" id="CP001363">
    <property type="protein sequence ID" value="ACY88409.1"/>
    <property type="molecule type" value="Genomic_DNA"/>
</dbReference>
<keyword evidence="1" id="KW-0812">Transmembrane</keyword>
<evidence type="ECO:0000256" key="1">
    <source>
        <dbReference type="SAM" id="Phobius"/>
    </source>
</evidence>
<evidence type="ECO:0000313" key="2">
    <source>
        <dbReference type="EMBL" id="ACY88409.1"/>
    </source>
</evidence>
<dbReference type="PHI-base" id="PHI:7355"/>
<dbReference type="PATRIC" id="fig|588858.6.peg.1838"/>
<dbReference type="AlphaFoldDB" id="A0A0F6B1M3"/>
<keyword evidence="1" id="KW-1133">Transmembrane helix</keyword>
<protein>
    <recommendedName>
        <fullName evidence="4">D-alanyl-D-alanine dipeptidase</fullName>
    </recommendedName>
</protein>
<feature type="transmembrane region" description="Helical" evidence="1">
    <location>
        <begin position="33"/>
        <end position="66"/>
    </location>
</feature>
<reference evidence="2 3" key="1">
    <citation type="journal article" date="2010" name="J. Bacteriol.">
        <title>Short-term signatures of evolutionary change in the Salmonella enterica serovar typhimurium 14028 genome.</title>
        <authorList>
            <person name="Jarvik T."/>
            <person name="Smillie C."/>
            <person name="Groisman E.A."/>
            <person name="Ochman H."/>
        </authorList>
    </citation>
    <scope>NUCLEOTIDE SEQUENCE [LARGE SCALE GENOMIC DNA]</scope>
    <source>
        <strain evidence="3">14028s / SGSC 2262</strain>
    </source>
</reference>
<dbReference type="HOGENOM" id="CLU_157984_0_0_6"/>
<dbReference type="Proteomes" id="UP000002695">
    <property type="component" value="Chromosome"/>
</dbReference>
<proteinExistence type="predicted"/>
<evidence type="ECO:0000313" key="3">
    <source>
        <dbReference type="Proteomes" id="UP000002695"/>
    </source>
</evidence>
<dbReference type="KEGG" id="seo:STM14_1938"/>
<sequence length="132" mass="15171">MKKSDGEIHEKTASWGILQSEWLRKCGRLLLLLLYRFVIGWAFFQLLAMIVAGIFLLGILLFHPIIFVQTIAITEKLNHASLDLWHILKLCLWHYGIIAGFIFMAECTLSKSIRQVQRLSKKFGAQDVSSRP</sequence>
<keyword evidence="3" id="KW-1185">Reference proteome</keyword>
<dbReference type="RefSeq" id="WP_000747896.1">
    <property type="nucleotide sequence ID" value="NC_016856.1"/>
</dbReference>
<feature type="transmembrane region" description="Helical" evidence="1">
    <location>
        <begin position="86"/>
        <end position="105"/>
    </location>
</feature>
<keyword evidence="1" id="KW-0472">Membrane</keyword>
<evidence type="ECO:0008006" key="4">
    <source>
        <dbReference type="Google" id="ProtNLM"/>
    </source>
</evidence>
<dbReference type="BioCyc" id="SENT588858:STM14_RS08880-MONOMER"/>
<gene>
    <name evidence="2" type="primary">ugtL</name>
    <name evidence="2" type="ordered locus">STM14_1938</name>
</gene>
<organism evidence="2 3">
    <name type="scientific">Salmonella typhimurium (strain 14028s / SGSC 2262)</name>
    <dbReference type="NCBI Taxonomy" id="588858"/>
    <lineage>
        <taxon>Bacteria</taxon>
        <taxon>Pseudomonadati</taxon>
        <taxon>Pseudomonadota</taxon>
        <taxon>Gammaproteobacteria</taxon>
        <taxon>Enterobacterales</taxon>
        <taxon>Enterobacteriaceae</taxon>
        <taxon>Salmonella</taxon>
    </lineage>
</organism>